<dbReference type="SMART" id="SM00490">
    <property type="entry name" value="HELICc"/>
    <property type="match status" value="1"/>
</dbReference>
<dbReference type="AlphaFoldDB" id="A0ABD3SRX1"/>
<comment type="caution">
    <text evidence="11">The sequence shown here is derived from an EMBL/GenBank/DDBJ whole genome shotgun (WGS) entry which is preliminary data.</text>
</comment>
<evidence type="ECO:0000313" key="12">
    <source>
        <dbReference type="Proteomes" id="UP001530377"/>
    </source>
</evidence>
<feature type="region of interest" description="Disordered" evidence="7">
    <location>
        <begin position="87"/>
        <end position="138"/>
    </location>
</feature>
<dbReference type="InterPro" id="IPR014014">
    <property type="entry name" value="RNA_helicase_DEAD_Q_motif"/>
</dbReference>
<sequence>MTMDGVTTTTTTEGEPPPKRRRRGRWDVKEEGRGDDYRRATSQEPMMVVVAGDDNINNLAGDGSIEEGVNDALDAFMMRLEAGDAAAVDGDDDHDDIARMSGGSSLENGGLSSTAADDRSRRDRRSQHPVSSYIDSSGSMVRMARTSVKADIRAMSNVPVAASSSSSSMGVAAPSNAETSATTTTATASAIDVGRMYNDGEGGVMEEAERTLAALTAAPDALEVLAEMNKKKELRSVDHESVDYLPIRKNLYIVPRSLASLTPTEVAERRARLGVKVRGKGAPAPVSKFSEAGLSERILSVLEKKCGITDPYPIQAQCLPCIMAGRDVIGIAKTGSGKTLAFVLPMLRHILDQPPLAPNETGPIGLILAPARELAYQIHVVCKGLTKFLGLKSTAVYGGAGVAEQISDLKRGTHILCATPGRLIDILTMQSGKLISLQRVSMVCLDESDRAFDMGFEPQISAILAAVRPDRQMVMFSATFPKAVENLAKKSLRSPLEIIVGGRSVASDSVDQYAEMIEEEDKFLRLLQILGEHADGGKKVIVFVGRQEQADSLFEQLTRCGYSSLSIHGGMDQEDRDSNMSDFKRTDGPQLLVATSVAGRGLDVPSCGCVVNYSSPNHLEDYVHRVGRTGRANNRGVAYTFVNSTDEAKFAPIVVRALVEAGQSKNLSQELKDLSESFKEKVSKGEARWASSGYQGKGYTYDSSEISDAQKLAKLEKQQVLIEAGLLDPDEEESKDQDQDDKADSGEAGAKGRPNASGIGKMDAVGMLANVSADVLAIPGMREALMKKAGMLPADDGPTAMGENHFVEELEINDYPQQARWKVTQKETTSRLQDEFQTAVTLKGLYIESGKTPPEGERKLYLHLEAQSSQILQNCILEIKRLLNEETLRVGARSAGGGGRYSVM</sequence>
<dbReference type="GO" id="GO:0016787">
    <property type="term" value="F:hydrolase activity"/>
    <property type="evidence" value="ECO:0007669"/>
    <property type="project" value="UniProtKB-KW"/>
</dbReference>
<dbReference type="Proteomes" id="UP001530377">
    <property type="component" value="Unassembled WGS sequence"/>
</dbReference>
<dbReference type="InterPro" id="IPR014001">
    <property type="entry name" value="Helicase_ATP-bd"/>
</dbReference>
<dbReference type="Pfam" id="PF00271">
    <property type="entry name" value="Helicase_C"/>
    <property type="match status" value="1"/>
</dbReference>
<evidence type="ECO:0000256" key="1">
    <source>
        <dbReference type="ARBA" id="ARBA00012552"/>
    </source>
</evidence>
<dbReference type="GO" id="GO:0003724">
    <property type="term" value="F:RNA helicase activity"/>
    <property type="evidence" value="ECO:0007669"/>
    <property type="project" value="UniProtKB-EC"/>
</dbReference>
<evidence type="ECO:0000256" key="7">
    <source>
        <dbReference type="SAM" id="MobiDB-lite"/>
    </source>
</evidence>
<dbReference type="InterPro" id="IPR001650">
    <property type="entry name" value="Helicase_C-like"/>
</dbReference>
<reference evidence="11 12" key="1">
    <citation type="submission" date="2024-10" db="EMBL/GenBank/DDBJ databases">
        <title>Updated reference genomes for cyclostephanoid diatoms.</title>
        <authorList>
            <person name="Roberts W.R."/>
            <person name="Alverson A.J."/>
        </authorList>
    </citation>
    <scope>NUCLEOTIDE SEQUENCE [LARGE SCALE GENOMIC DNA]</scope>
    <source>
        <strain evidence="11 12">AJA228-03</strain>
    </source>
</reference>
<dbReference type="PROSITE" id="PS51194">
    <property type="entry name" value="HELICASE_CTER"/>
    <property type="match status" value="1"/>
</dbReference>
<evidence type="ECO:0000256" key="2">
    <source>
        <dbReference type="ARBA" id="ARBA00022741"/>
    </source>
</evidence>
<evidence type="ECO:0000256" key="4">
    <source>
        <dbReference type="ARBA" id="ARBA00022806"/>
    </source>
</evidence>
<feature type="domain" description="Helicase C-terminal" evidence="9">
    <location>
        <begin position="509"/>
        <end position="675"/>
    </location>
</feature>
<keyword evidence="3" id="KW-0378">Hydrolase</keyword>
<keyword evidence="5" id="KW-0067">ATP-binding</keyword>
<evidence type="ECO:0000259" key="8">
    <source>
        <dbReference type="PROSITE" id="PS51192"/>
    </source>
</evidence>
<dbReference type="PROSITE" id="PS51192">
    <property type="entry name" value="HELICASE_ATP_BIND_1"/>
    <property type="match status" value="1"/>
</dbReference>
<feature type="region of interest" description="Disordered" evidence="7">
    <location>
        <begin position="725"/>
        <end position="759"/>
    </location>
</feature>
<feature type="compositionally biased region" description="Low complexity" evidence="7">
    <location>
        <begin position="101"/>
        <end position="113"/>
    </location>
</feature>
<dbReference type="CDD" id="cd18787">
    <property type="entry name" value="SF2_C_DEAD"/>
    <property type="match status" value="1"/>
</dbReference>
<dbReference type="SMART" id="SM00487">
    <property type="entry name" value="DEXDc"/>
    <property type="match status" value="1"/>
</dbReference>
<keyword evidence="4" id="KW-0347">Helicase</keyword>
<dbReference type="InterPro" id="IPR011545">
    <property type="entry name" value="DEAD/DEAH_box_helicase_dom"/>
</dbReference>
<feature type="domain" description="Helicase ATP-binding" evidence="8">
    <location>
        <begin position="319"/>
        <end position="498"/>
    </location>
</feature>
<dbReference type="InterPro" id="IPR056149">
    <property type="entry name" value="PRP5/DDX46/KHDC4_KH"/>
</dbReference>
<dbReference type="EC" id="3.6.4.13" evidence="1"/>
<feature type="short sequence motif" description="Q motif" evidence="6">
    <location>
        <begin position="287"/>
        <end position="316"/>
    </location>
</feature>
<accession>A0ABD3SRX1</accession>
<evidence type="ECO:0000256" key="3">
    <source>
        <dbReference type="ARBA" id="ARBA00022801"/>
    </source>
</evidence>
<dbReference type="EMBL" id="JALLPB020000007">
    <property type="protein sequence ID" value="KAL3827213.1"/>
    <property type="molecule type" value="Genomic_DNA"/>
</dbReference>
<protein>
    <recommendedName>
        <fullName evidence="1">RNA helicase</fullName>
        <ecNumber evidence="1">3.6.4.13</ecNumber>
    </recommendedName>
</protein>
<evidence type="ECO:0000313" key="11">
    <source>
        <dbReference type="EMBL" id="KAL3827213.1"/>
    </source>
</evidence>
<dbReference type="GO" id="GO:0005524">
    <property type="term" value="F:ATP binding"/>
    <property type="evidence" value="ECO:0007669"/>
    <property type="project" value="UniProtKB-KW"/>
</dbReference>
<keyword evidence="12" id="KW-1185">Reference proteome</keyword>
<feature type="domain" description="DEAD-box RNA helicase Q" evidence="10">
    <location>
        <begin position="287"/>
        <end position="316"/>
    </location>
</feature>
<feature type="compositionally biased region" description="Polar residues" evidence="7">
    <location>
        <begin position="128"/>
        <end position="138"/>
    </location>
</feature>
<dbReference type="Gene3D" id="3.40.50.300">
    <property type="entry name" value="P-loop containing nucleotide triphosphate hydrolases"/>
    <property type="match status" value="2"/>
</dbReference>
<keyword evidence="2" id="KW-0547">Nucleotide-binding</keyword>
<dbReference type="Pfam" id="PF23469">
    <property type="entry name" value="KH_12"/>
    <property type="match status" value="1"/>
</dbReference>
<proteinExistence type="predicted"/>
<feature type="region of interest" description="Disordered" evidence="7">
    <location>
        <begin position="1"/>
        <end position="44"/>
    </location>
</feature>
<evidence type="ECO:0000259" key="9">
    <source>
        <dbReference type="PROSITE" id="PS51194"/>
    </source>
</evidence>
<dbReference type="Pfam" id="PF00270">
    <property type="entry name" value="DEAD"/>
    <property type="match status" value="1"/>
</dbReference>
<dbReference type="InterPro" id="IPR027417">
    <property type="entry name" value="P-loop_NTPase"/>
</dbReference>
<evidence type="ECO:0000256" key="6">
    <source>
        <dbReference type="PROSITE-ProRule" id="PRU00552"/>
    </source>
</evidence>
<feature type="compositionally biased region" description="Basic and acidic residues" evidence="7">
    <location>
        <begin position="25"/>
        <end position="41"/>
    </location>
</feature>
<dbReference type="PANTHER" id="PTHR47958">
    <property type="entry name" value="ATP-DEPENDENT RNA HELICASE DBP3"/>
    <property type="match status" value="1"/>
</dbReference>
<gene>
    <name evidence="11" type="ORF">ACHAXA_006768</name>
</gene>
<evidence type="ECO:0000256" key="5">
    <source>
        <dbReference type="ARBA" id="ARBA00022840"/>
    </source>
</evidence>
<feature type="compositionally biased region" description="Basic and acidic residues" evidence="7">
    <location>
        <begin position="736"/>
        <end position="745"/>
    </location>
</feature>
<dbReference type="SUPFAM" id="SSF52540">
    <property type="entry name" value="P-loop containing nucleoside triphosphate hydrolases"/>
    <property type="match status" value="1"/>
</dbReference>
<dbReference type="PROSITE" id="PS51195">
    <property type="entry name" value="Q_MOTIF"/>
    <property type="match status" value="1"/>
</dbReference>
<name>A0ABD3SRX1_9STRA</name>
<evidence type="ECO:0000259" key="10">
    <source>
        <dbReference type="PROSITE" id="PS51195"/>
    </source>
</evidence>
<organism evidence="11 12">
    <name type="scientific">Cyclostephanos tholiformis</name>
    <dbReference type="NCBI Taxonomy" id="382380"/>
    <lineage>
        <taxon>Eukaryota</taxon>
        <taxon>Sar</taxon>
        <taxon>Stramenopiles</taxon>
        <taxon>Ochrophyta</taxon>
        <taxon>Bacillariophyta</taxon>
        <taxon>Coscinodiscophyceae</taxon>
        <taxon>Thalassiosirophycidae</taxon>
        <taxon>Stephanodiscales</taxon>
        <taxon>Stephanodiscaceae</taxon>
        <taxon>Cyclostephanos</taxon>
    </lineage>
</organism>